<organism evidence="6 7">
    <name type="scientific">Acrobeloides nanus</name>
    <dbReference type="NCBI Taxonomy" id="290746"/>
    <lineage>
        <taxon>Eukaryota</taxon>
        <taxon>Metazoa</taxon>
        <taxon>Ecdysozoa</taxon>
        <taxon>Nematoda</taxon>
        <taxon>Chromadorea</taxon>
        <taxon>Rhabditida</taxon>
        <taxon>Tylenchina</taxon>
        <taxon>Cephalobomorpha</taxon>
        <taxon>Cephaloboidea</taxon>
        <taxon>Cephalobidae</taxon>
        <taxon>Acrobeloides</taxon>
    </lineage>
</organism>
<dbReference type="GO" id="GO:0046856">
    <property type="term" value="P:phosphatidylinositol dephosphorylation"/>
    <property type="evidence" value="ECO:0007669"/>
    <property type="project" value="InterPro"/>
</dbReference>
<evidence type="ECO:0000259" key="5">
    <source>
        <dbReference type="PROSITE" id="PS50275"/>
    </source>
</evidence>
<evidence type="ECO:0000313" key="6">
    <source>
        <dbReference type="Proteomes" id="UP000887540"/>
    </source>
</evidence>
<protein>
    <submittedName>
        <fullName evidence="7">SAC domain-containing protein</fullName>
    </submittedName>
</protein>
<dbReference type="InterPro" id="IPR002013">
    <property type="entry name" value="SAC_dom"/>
</dbReference>
<feature type="domain" description="SAC" evidence="5">
    <location>
        <begin position="74"/>
        <end position="143"/>
    </location>
</feature>
<feature type="region of interest" description="Disordered" evidence="4">
    <location>
        <begin position="337"/>
        <end position="371"/>
    </location>
</feature>
<comment type="subcellular location">
    <subcellularLocation>
        <location evidence="1">Endomembrane system</location>
    </subcellularLocation>
</comment>
<dbReference type="InterPro" id="IPR043573">
    <property type="entry name" value="Fig4-like"/>
</dbReference>
<keyword evidence="6" id="KW-1185">Reference proteome</keyword>
<keyword evidence="3" id="KW-0472">Membrane</keyword>
<keyword evidence="2" id="KW-0378">Hydrolase</keyword>
<dbReference type="Proteomes" id="UP000887540">
    <property type="component" value="Unplaced"/>
</dbReference>
<evidence type="ECO:0000313" key="7">
    <source>
        <dbReference type="WBParaSite" id="ACRNAN_Path_994.g3815.t1"/>
    </source>
</evidence>
<dbReference type="PROSITE" id="PS50275">
    <property type="entry name" value="SAC"/>
    <property type="match status" value="1"/>
</dbReference>
<evidence type="ECO:0000256" key="4">
    <source>
        <dbReference type="SAM" id="MobiDB-lite"/>
    </source>
</evidence>
<evidence type="ECO:0000256" key="2">
    <source>
        <dbReference type="ARBA" id="ARBA00022801"/>
    </source>
</evidence>
<feature type="compositionally biased region" description="Acidic residues" evidence="4">
    <location>
        <begin position="351"/>
        <end position="371"/>
    </location>
</feature>
<dbReference type="GO" id="GO:0043813">
    <property type="term" value="F:phosphatidylinositol-3,5-bisphosphate 5-phosphatase activity"/>
    <property type="evidence" value="ECO:0007669"/>
    <property type="project" value="InterPro"/>
</dbReference>
<name>A0A914CFT7_9BILA</name>
<proteinExistence type="predicted"/>
<dbReference type="PANTHER" id="PTHR45738:SF5">
    <property type="entry name" value="POLYPHOSPHOINOSITIDE PHOSPHATASE"/>
    <property type="match status" value="1"/>
</dbReference>
<dbReference type="AlphaFoldDB" id="A0A914CFT7"/>
<dbReference type="PANTHER" id="PTHR45738">
    <property type="entry name" value="POLYPHOSPHOINOSITIDE PHOSPHATASE"/>
    <property type="match status" value="1"/>
</dbReference>
<accession>A0A914CFT7</accession>
<sequence length="508" mass="58829">MKTGKCIDFISFDVARCNKKGQVLNKLEQIGLRVILKHGWFQSFPVLKSREIRKNFLLENYQPYYSSDKTILLQNGVSRTNCIDCLDRTNVAQFGIGKVALGCQLYAMGYTDEPVIASSSELCRIYEELFDEHGDTLAWQYAGSQLVHSIKTYKKISAFQERSRDVIQTLSRYYSNTFSDYEKQHSINLFLGLYRPYIHGRPHIWEVSSDRHLHFPVSAQPKNNHLKWVQNVNSDSEDDLDEDWFKISLKDMLEEFDEKEPPQIQTSARKKSSSIIPEAEDLYNLAHRTFELTSFDHLLKETVQNKKLVSINDVNQTAFQSTSFMKLWKTPETALEKRSVKNVEQKNPVPSEDDDEDDDEEAPTSDDDLNFDEDLNIVSNLKNQNFFGQNNTMEPLTISTGLKSMEEAYGFEFKPLSEDDREKFERYVQLANAKLSDGIDFRNTSSINNVFKLTPMFEFKEAKFKNGSSFHIEIPEVSAESLKIYQEVASRSQFEPLGESLRAYEEYR</sequence>
<evidence type="ECO:0000256" key="1">
    <source>
        <dbReference type="ARBA" id="ARBA00004308"/>
    </source>
</evidence>
<evidence type="ECO:0000256" key="3">
    <source>
        <dbReference type="ARBA" id="ARBA00023136"/>
    </source>
</evidence>
<dbReference type="GO" id="GO:0012505">
    <property type="term" value="C:endomembrane system"/>
    <property type="evidence" value="ECO:0007669"/>
    <property type="project" value="UniProtKB-SubCell"/>
</dbReference>
<dbReference type="WBParaSite" id="ACRNAN_Path_994.g3815.t1">
    <property type="protein sequence ID" value="ACRNAN_Path_994.g3815.t1"/>
    <property type="gene ID" value="ACRNAN_Path_994.g3815"/>
</dbReference>
<reference evidence="7" key="1">
    <citation type="submission" date="2022-11" db="UniProtKB">
        <authorList>
            <consortium name="WormBaseParasite"/>
        </authorList>
    </citation>
    <scope>IDENTIFICATION</scope>
</reference>